<dbReference type="Proteomes" id="UP001347796">
    <property type="component" value="Unassembled WGS sequence"/>
</dbReference>
<dbReference type="AlphaFoldDB" id="A0AAN8GBW8"/>
<feature type="region of interest" description="Disordered" evidence="2">
    <location>
        <begin position="326"/>
        <end position="385"/>
    </location>
</feature>
<evidence type="ECO:0000256" key="2">
    <source>
        <dbReference type="SAM" id="MobiDB-lite"/>
    </source>
</evidence>
<feature type="compositionally biased region" description="Low complexity" evidence="2">
    <location>
        <begin position="328"/>
        <end position="340"/>
    </location>
</feature>
<dbReference type="EMBL" id="JAZGQO010000021">
    <property type="protein sequence ID" value="KAK6166616.1"/>
    <property type="molecule type" value="Genomic_DNA"/>
</dbReference>
<dbReference type="PANTHER" id="PTHR14972">
    <property type="entry name" value="AGAP011572-PA"/>
    <property type="match status" value="1"/>
</dbReference>
<dbReference type="PANTHER" id="PTHR14972:SF8">
    <property type="entry name" value="GLUCOCORTICOID-INDUCED TRANSCRIPT 1 PROTEIN-LIKE ISOFORM X1"/>
    <property type="match status" value="1"/>
</dbReference>
<feature type="compositionally biased region" description="Polar residues" evidence="2">
    <location>
        <begin position="194"/>
        <end position="204"/>
    </location>
</feature>
<dbReference type="Pfam" id="PF15388">
    <property type="entry name" value="FAM117"/>
    <property type="match status" value="1"/>
</dbReference>
<sequence>MSGQPSQRVRRNGSPLHSHTKTGPIKAVKAFSFKHGSPTRSLNSASPTANVGTQKTWPRKSPDIRASPERRSPCSPSYKEKSKSRQSPIHNLKRTNSLDTLGPYLTGQWPKESCINMLHHYQTTGVFMLDKSTQTPEEWDLTQSIDLQKIKGHKRSASFGQGDQFKKEFIKQQLQQLRKKEINKNTESAKQHRQSPVQGNHSALSLTAPPTVFAQSKAIHIPASHIPVKTPMSRYQRNSVEGLNIEIEKLWAKEVHFMGCDIEDMETFREIPDGHRAPIPEIQRIPCATRSVDTQTPSSNHDDGRNSSLAGRCESISPAINIILGPMDLSQPSSRSQSLDSKSEKESQEESPEPAVSTFPTSPMPEKFPASPKPDNSYDFVREPPDGCEKIKAIEEFRQTPEKEPSFFCPVKPNQFVFKPSIGSAFYPAFKPLLSSTQETPLRSSALATNTATSIESS</sequence>
<dbReference type="InterPro" id="IPR026642">
    <property type="entry name" value="Glcci1/FAM117"/>
</dbReference>
<keyword evidence="4" id="KW-1185">Reference proteome</keyword>
<feature type="compositionally biased region" description="Polar residues" evidence="2">
    <location>
        <begin position="38"/>
        <end position="56"/>
    </location>
</feature>
<feature type="compositionally biased region" description="Polar residues" evidence="2">
    <location>
        <begin position="85"/>
        <end position="99"/>
    </location>
</feature>
<feature type="region of interest" description="Disordered" evidence="2">
    <location>
        <begin position="274"/>
        <end position="311"/>
    </location>
</feature>
<evidence type="ECO:0000256" key="1">
    <source>
        <dbReference type="ARBA" id="ARBA00022553"/>
    </source>
</evidence>
<feature type="compositionally biased region" description="Basic and acidic residues" evidence="2">
    <location>
        <begin position="60"/>
        <end position="83"/>
    </location>
</feature>
<organism evidence="3 4">
    <name type="scientific">Patella caerulea</name>
    <name type="common">Rayed Mediterranean limpet</name>
    <dbReference type="NCBI Taxonomy" id="87958"/>
    <lineage>
        <taxon>Eukaryota</taxon>
        <taxon>Metazoa</taxon>
        <taxon>Spiralia</taxon>
        <taxon>Lophotrochozoa</taxon>
        <taxon>Mollusca</taxon>
        <taxon>Gastropoda</taxon>
        <taxon>Patellogastropoda</taxon>
        <taxon>Patelloidea</taxon>
        <taxon>Patellidae</taxon>
        <taxon>Patella</taxon>
    </lineage>
</organism>
<keyword evidence="1" id="KW-0597">Phosphoprotein</keyword>
<gene>
    <name evidence="3" type="ORF">SNE40_023266</name>
</gene>
<protein>
    <submittedName>
        <fullName evidence="3">Uncharacterized protein</fullName>
    </submittedName>
</protein>
<name>A0AAN8GBW8_PATCE</name>
<comment type="caution">
    <text evidence="3">The sequence shown here is derived from an EMBL/GenBank/DDBJ whole genome shotgun (WGS) entry which is preliminary data.</text>
</comment>
<proteinExistence type="predicted"/>
<reference evidence="3 4" key="1">
    <citation type="submission" date="2024-01" db="EMBL/GenBank/DDBJ databases">
        <title>The genome of the rayed Mediterranean limpet Patella caerulea (Linnaeus, 1758).</title>
        <authorList>
            <person name="Anh-Thu Weber A."/>
            <person name="Halstead-Nussloch G."/>
        </authorList>
    </citation>
    <scope>NUCLEOTIDE SEQUENCE [LARGE SCALE GENOMIC DNA]</scope>
    <source>
        <strain evidence="3">AATW-2023a</strain>
        <tissue evidence="3">Whole specimen</tissue>
    </source>
</reference>
<feature type="region of interest" description="Disordered" evidence="2">
    <location>
        <begin position="438"/>
        <end position="458"/>
    </location>
</feature>
<evidence type="ECO:0000313" key="4">
    <source>
        <dbReference type="Proteomes" id="UP001347796"/>
    </source>
</evidence>
<feature type="region of interest" description="Disordered" evidence="2">
    <location>
        <begin position="184"/>
        <end position="204"/>
    </location>
</feature>
<accession>A0AAN8GBW8</accession>
<feature type="region of interest" description="Disordered" evidence="2">
    <location>
        <begin position="1"/>
        <end position="101"/>
    </location>
</feature>
<evidence type="ECO:0000313" key="3">
    <source>
        <dbReference type="EMBL" id="KAK6166616.1"/>
    </source>
</evidence>